<dbReference type="InterPro" id="IPR004443">
    <property type="entry name" value="YjeF_N_dom"/>
</dbReference>
<keyword evidence="6" id="KW-0521">NADP</keyword>
<dbReference type="EMBL" id="CAAALY010016870">
    <property type="protein sequence ID" value="VEL13146.1"/>
    <property type="molecule type" value="Genomic_DNA"/>
</dbReference>
<gene>
    <name evidence="11" type="ORF">PXEA_LOCUS6586</name>
</gene>
<dbReference type="GO" id="GO:0046872">
    <property type="term" value="F:metal ion binding"/>
    <property type="evidence" value="ECO:0007669"/>
    <property type="project" value="UniProtKB-KW"/>
</dbReference>
<evidence type="ECO:0000256" key="4">
    <source>
        <dbReference type="ARBA" id="ARBA00022723"/>
    </source>
</evidence>
<dbReference type="AlphaFoldDB" id="A0A448WJE5"/>
<dbReference type="PANTHER" id="PTHR13232">
    <property type="entry name" value="NAD(P)H-HYDRATE EPIMERASE"/>
    <property type="match status" value="1"/>
</dbReference>
<dbReference type="InterPro" id="IPR032976">
    <property type="entry name" value="YJEFN_prot_NAXE-like"/>
</dbReference>
<dbReference type="SUPFAM" id="SSF64153">
    <property type="entry name" value="YjeF N-terminal domain-like"/>
    <property type="match status" value="1"/>
</dbReference>
<evidence type="ECO:0000256" key="5">
    <source>
        <dbReference type="ARBA" id="ARBA00022741"/>
    </source>
</evidence>
<keyword evidence="5" id="KW-0547">Nucleotide-binding</keyword>
<keyword evidence="9" id="KW-0413">Isomerase</keyword>
<name>A0A448WJE5_9PLAT</name>
<dbReference type="GO" id="GO:0005739">
    <property type="term" value="C:mitochondrion"/>
    <property type="evidence" value="ECO:0007669"/>
    <property type="project" value="TreeGrafter"/>
</dbReference>
<evidence type="ECO:0000313" key="12">
    <source>
        <dbReference type="Proteomes" id="UP000784294"/>
    </source>
</evidence>
<reference evidence="11" key="1">
    <citation type="submission" date="2018-11" db="EMBL/GenBank/DDBJ databases">
        <authorList>
            <consortium name="Pathogen Informatics"/>
        </authorList>
    </citation>
    <scope>NUCLEOTIDE SEQUENCE</scope>
</reference>
<accession>A0A448WJE5</accession>
<protein>
    <recommendedName>
        <fullName evidence="3">NAD(P)H-hydrate epimerase</fullName>
        <ecNumber evidence="3">5.1.99.6</ecNumber>
    </recommendedName>
</protein>
<proteinExistence type="predicted"/>
<dbReference type="PROSITE" id="PS51385">
    <property type="entry name" value="YJEF_N"/>
    <property type="match status" value="1"/>
</dbReference>
<evidence type="ECO:0000256" key="2">
    <source>
        <dbReference type="ARBA" id="ARBA00000909"/>
    </source>
</evidence>
<comment type="catalytic activity">
    <reaction evidence="2">
        <text>(6R)-NADPHX = (6S)-NADPHX</text>
        <dbReference type="Rhea" id="RHEA:32227"/>
        <dbReference type="ChEBI" id="CHEBI:64076"/>
        <dbReference type="ChEBI" id="CHEBI:64077"/>
        <dbReference type="EC" id="5.1.99.6"/>
    </reaction>
</comment>
<evidence type="ECO:0000259" key="10">
    <source>
        <dbReference type="PROSITE" id="PS51385"/>
    </source>
</evidence>
<keyword evidence="12" id="KW-1185">Reference proteome</keyword>
<dbReference type="GO" id="GO:0052856">
    <property type="term" value="F:NAD(P)HX epimerase activity"/>
    <property type="evidence" value="ECO:0007669"/>
    <property type="project" value="UniProtKB-EC"/>
</dbReference>
<evidence type="ECO:0000256" key="7">
    <source>
        <dbReference type="ARBA" id="ARBA00022958"/>
    </source>
</evidence>
<dbReference type="OrthoDB" id="6269530at2759"/>
<dbReference type="GO" id="GO:0000166">
    <property type="term" value="F:nucleotide binding"/>
    <property type="evidence" value="ECO:0007669"/>
    <property type="project" value="UniProtKB-KW"/>
</dbReference>
<evidence type="ECO:0000256" key="3">
    <source>
        <dbReference type="ARBA" id="ARBA00012228"/>
    </source>
</evidence>
<keyword evidence="8" id="KW-0520">NAD</keyword>
<dbReference type="Gene3D" id="3.40.50.10260">
    <property type="entry name" value="YjeF N-terminal domain"/>
    <property type="match status" value="2"/>
</dbReference>
<keyword evidence="4" id="KW-0479">Metal-binding</keyword>
<comment type="caution">
    <text evidence="11">The sequence shown here is derived from an EMBL/GenBank/DDBJ whole genome shotgun (WGS) entry which is preliminary data.</text>
</comment>
<dbReference type="InterPro" id="IPR036652">
    <property type="entry name" value="YjeF_N_dom_sf"/>
</dbReference>
<evidence type="ECO:0000313" key="11">
    <source>
        <dbReference type="EMBL" id="VEL13146.1"/>
    </source>
</evidence>
<comment type="catalytic activity">
    <reaction evidence="1">
        <text>(6R)-NADHX = (6S)-NADHX</text>
        <dbReference type="Rhea" id="RHEA:32215"/>
        <dbReference type="ChEBI" id="CHEBI:64074"/>
        <dbReference type="ChEBI" id="CHEBI:64075"/>
        <dbReference type="EC" id="5.1.99.6"/>
    </reaction>
</comment>
<evidence type="ECO:0000256" key="6">
    <source>
        <dbReference type="ARBA" id="ARBA00022857"/>
    </source>
</evidence>
<organism evidence="11 12">
    <name type="scientific">Protopolystoma xenopodis</name>
    <dbReference type="NCBI Taxonomy" id="117903"/>
    <lineage>
        <taxon>Eukaryota</taxon>
        <taxon>Metazoa</taxon>
        <taxon>Spiralia</taxon>
        <taxon>Lophotrochozoa</taxon>
        <taxon>Platyhelminthes</taxon>
        <taxon>Monogenea</taxon>
        <taxon>Polyopisthocotylea</taxon>
        <taxon>Polystomatidea</taxon>
        <taxon>Polystomatidae</taxon>
        <taxon>Protopolystoma</taxon>
    </lineage>
</organism>
<dbReference type="Proteomes" id="UP000784294">
    <property type="component" value="Unassembled WGS sequence"/>
</dbReference>
<dbReference type="PANTHER" id="PTHR13232:SF10">
    <property type="entry name" value="NAD(P)H-HYDRATE EPIMERASE"/>
    <property type="match status" value="1"/>
</dbReference>
<keyword evidence="7" id="KW-0630">Potassium</keyword>
<dbReference type="Pfam" id="PF03853">
    <property type="entry name" value="YjeF_N"/>
    <property type="match status" value="2"/>
</dbReference>
<evidence type="ECO:0000256" key="9">
    <source>
        <dbReference type="ARBA" id="ARBA00023235"/>
    </source>
</evidence>
<dbReference type="EC" id="5.1.99.6" evidence="3"/>
<sequence>MKFSCKAVNAYFFALLSQSYPLSASTRSVLVCCGPGNNGGDGLVCSRHLAMFPIESQFDLIVDALFGFSFKPPIRPAFAEILRHMAGAKVPLISIDVPSGWDVELGPVESNGDLDFTLKPDCLISLTAPKLCAKYFTGRYHYLGGRFIPPSLAEEYGLNLPSYFGTEQCILLTNE</sequence>
<feature type="domain" description="YjeF N-terminal" evidence="10">
    <location>
        <begin position="1"/>
        <end position="160"/>
    </location>
</feature>
<evidence type="ECO:0000256" key="8">
    <source>
        <dbReference type="ARBA" id="ARBA00023027"/>
    </source>
</evidence>
<evidence type="ECO:0000256" key="1">
    <source>
        <dbReference type="ARBA" id="ARBA00000013"/>
    </source>
</evidence>